<dbReference type="SUPFAM" id="SSF90123">
    <property type="entry name" value="ABC transporter transmembrane region"/>
    <property type="match status" value="1"/>
</dbReference>
<dbReference type="Proteomes" id="UP000317716">
    <property type="component" value="Unassembled WGS sequence"/>
</dbReference>
<keyword evidence="2 5" id="KW-0812">Transmembrane</keyword>
<comment type="caution">
    <text evidence="7">The sequence shown here is derived from an EMBL/GenBank/DDBJ whole genome shotgun (WGS) entry which is preliminary data.</text>
</comment>
<dbReference type="InterPro" id="IPR011527">
    <property type="entry name" value="ABC1_TM_dom"/>
</dbReference>
<dbReference type="Pfam" id="PF00664">
    <property type="entry name" value="ABC_membrane"/>
    <property type="match status" value="1"/>
</dbReference>
<dbReference type="PROSITE" id="PS50929">
    <property type="entry name" value="ABC_TM1F"/>
    <property type="match status" value="1"/>
</dbReference>
<evidence type="ECO:0000256" key="3">
    <source>
        <dbReference type="ARBA" id="ARBA00022989"/>
    </source>
</evidence>
<keyword evidence="4 5" id="KW-0472">Membrane</keyword>
<evidence type="ECO:0000313" key="8">
    <source>
        <dbReference type="Proteomes" id="UP000317716"/>
    </source>
</evidence>
<feature type="non-terminal residue" evidence="7">
    <location>
        <position position="162"/>
    </location>
</feature>
<organism evidence="7 8">
    <name type="scientific">Eiseniibacteriota bacterium</name>
    <dbReference type="NCBI Taxonomy" id="2212470"/>
    <lineage>
        <taxon>Bacteria</taxon>
        <taxon>Candidatus Eiseniibacteriota</taxon>
    </lineage>
</organism>
<evidence type="ECO:0000259" key="6">
    <source>
        <dbReference type="PROSITE" id="PS50929"/>
    </source>
</evidence>
<keyword evidence="3 5" id="KW-1133">Transmembrane helix</keyword>
<proteinExistence type="predicted"/>
<feature type="domain" description="ABC transmembrane type-1" evidence="6">
    <location>
        <begin position="29"/>
        <end position="162"/>
    </location>
</feature>
<feature type="transmembrane region" description="Helical" evidence="5">
    <location>
        <begin position="138"/>
        <end position="161"/>
    </location>
</feature>
<dbReference type="PANTHER" id="PTHR43394:SF1">
    <property type="entry name" value="ATP-BINDING CASSETTE SUB-FAMILY B MEMBER 10, MITOCHONDRIAL"/>
    <property type="match status" value="1"/>
</dbReference>
<dbReference type="EMBL" id="VBOS01000359">
    <property type="protein sequence ID" value="TMQ51699.1"/>
    <property type="molecule type" value="Genomic_DNA"/>
</dbReference>
<evidence type="ECO:0000256" key="2">
    <source>
        <dbReference type="ARBA" id="ARBA00022692"/>
    </source>
</evidence>
<reference evidence="7 8" key="1">
    <citation type="journal article" date="2019" name="Nat. Microbiol.">
        <title>Mediterranean grassland soil C-N compound turnover is dependent on rainfall and depth, and is mediated by genomically divergent microorganisms.</title>
        <authorList>
            <person name="Diamond S."/>
            <person name="Andeer P.F."/>
            <person name="Li Z."/>
            <person name="Crits-Christoph A."/>
            <person name="Burstein D."/>
            <person name="Anantharaman K."/>
            <person name="Lane K.R."/>
            <person name="Thomas B.C."/>
            <person name="Pan C."/>
            <person name="Northen T.R."/>
            <person name="Banfield J.F."/>
        </authorList>
    </citation>
    <scope>NUCLEOTIDE SEQUENCE [LARGE SCALE GENOMIC DNA]</scope>
    <source>
        <strain evidence="7">WS_2</strain>
    </source>
</reference>
<dbReference type="CDD" id="cd07346">
    <property type="entry name" value="ABC_6TM_exporters"/>
    <property type="match status" value="1"/>
</dbReference>
<dbReference type="InterPro" id="IPR039421">
    <property type="entry name" value="Type_1_exporter"/>
</dbReference>
<dbReference type="Gene3D" id="1.20.1560.10">
    <property type="entry name" value="ABC transporter type 1, transmembrane domain"/>
    <property type="match status" value="1"/>
</dbReference>
<feature type="transmembrane region" description="Helical" evidence="5">
    <location>
        <begin position="28"/>
        <end position="48"/>
    </location>
</feature>
<comment type="subcellular location">
    <subcellularLocation>
        <location evidence="1">Cell membrane</location>
        <topology evidence="1">Multi-pass membrane protein</topology>
    </subcellularLocation>
</comment>
<dbReference type="GO" id="GO:0015421">
    <property type="term" value="F:ABC-type oligopeptide transporter activity"/>
    <property type="evidence" value="ECO:0007669"/>
    <property type="project" value="TreeGrafter"/>
</dbReference>
<feature type="transmembrane region" description="Helical" evidence="5">
    <location>
        <begin position="68"/>
        <end position="94"/>
    </location>
</feature>
<name>A0A538SK02_UNCEI</name>
<gene>
    <name evidence="7" type="ORF">E6K72_10115</name>
</gene>
<dbReference type="GO" id="GO:0005524">
    <property type="term" value="F:ATP binding"/>
    <property type="evidence" value="ECO:0007669"/>
    <property type="project" value="UniProtKB-KW"/>
</dbReference>
<dbReference type="AlphaFoldDB" id="A0A538SK02"/>
<keyword evidence="7" id="KW-0547">Nucleotide-binding</keyword>
<accession>A0A538SK02</accession>
<sequence>MPDSKKRVTLGSAWREAQALIAEHRKNLAIGLGLMLVSRLAGLALPVSTKWLIDDVIGKRQPDLLLPLALVVGSATLIQALASFALSQVVGVAAQRAITEMRKRVQAHVTRLPVRYFDSTQTGILISRIMTDAEGVRNLVGTGLVQLTGGIMTAVIALGVLL</sequence>
<dbReference type="PANTHER" id="PTHR43394">
    <property type="entry name" value="ATP-DEPENDENT PERMEASE MDL1, MITOCHONDRIAL"/>
    <property type="match status" value="1"/>
</dbReference>
<protein>
    <submittedName>
        <fullName evidence="7">ABC transporter ATP-binding protein</fullName>
    </submittedName>
</protein>
<keyword evidence="7" id="KW-0067">ATP-binding</keyword>
<evidence type="ECO:0000256" key="1">
    <source>
        <dbReference type="ARBA" id="ARBA00004651"/>
    </source>
</evidence>
<evidence type="ECO:0000313" key="7">
    <source>
        <dbReference type="EMBL" id="TMQ51699.1"/>
    </source>
</evidence>
<dbReference type="GO" id="GO:0005886">
    <property type="term" value="C:plasma membrane"/>
    <property type="evidence" value="ECO:0007669"/>
    <property type="project" value="UniProtKB-SubCell"/>
</dbReference>
<dbReference type="InterPro" id="IPR036640">
    <property type="entry name" value="ABC1_TM_sf"/>
</dbReference>
<evidence type="ECO:0000256" key="5">
    <source>
        <dbReference type="SAM" id="Phobius"/>
    </source>
</evidence>
<evidence type="ECO:0000256" key="4">
    <source>
        <dbReference type="ARBA" id="ARBA00023136"/>
    </source>
</evidence>